<comment type="caution">
    <text evidence="2">The sequence shown here is derived from an EMBL/GenBank/DDBJ whole genome shotgun (WGS) entry which is preliminary data.</text>
</comment>
<dbReference type="AlphaFoldDB" id="A0A835R7A5"/>
<dbReference type="GO" id="GO:0006351">
    <property type="term" value="P:DNA-templated transcription"/>
    <property type="evidence" value="ECO:0007669"/>
    <property type="project" value="InterPro"/>
</dbReference>
<dbReference type="InterPro" id="IPR025422">
    <property type="entry name" value="TGA_domain"/>
</dbReference>
<keyword evidence="3" id="KW-1185">Reference proteome</keyword>
<name>A0A835R7A5_VANPL</name>
<dbReference type="InterPro" id="IPR051886">
    <property type="entry name" value="Seed_Dev/Stress_Resp_Reg"/>
</dbReference>
<dbReference type="GO" id="GO:0043565">
    <property type="term" value="F:sequence-specific DNA binding"/>
    <property type="evidence" value="ECO:0007669"/>
    <property type="project" value="InterPro"/>
</dbReference>
<dbReference type="PROSITE" id="PS51806">
    <property type="entry name" value="DOG1"/>
    <property type="match status" value="1"/>
</dbReference>
<evidence type="ECO:0000259" key="1">
    <source>
        <dbReference type="PROSITE" id="PS51806"/>
    </source>
</evidence>
<dbReference type="Pfam" id="PF14144">
    <property type="entry name" value="DOG1"/>
    <property type="match status" value="1"/>
</dbReference>
<gene>
    <name evidence="2" type="ORF">HPP92_012046</name>
</gene>
<feature type="domain" description="DOG1" evidence="1">
    <location>
        <begin position="11"/>
        <end position="257"/>
    </location>
</feature>
<dbReference type="Proteomes" id="UP000636800">
    <property type="component" value="Chromosome 5"/>
</dbReference>
<proteinExistence type="predicted"/>
<evidence type="ECO:0000313" key="2">
    <source>
        <dbReference type="EMBL" id="KAG0481188.1"/>
    </source>
</evidence>
<evidence type="ECO:0000313" key="3">
    <source>
        <dbReference type="Proteomes" id="UP000636800"/>
    </source>
</evidence>
<accession>A0A835R7A5</accession>
<dbReference type="PANTHER" id="PTHR46354">
    <property type="entry name" value="DOG1 DOMAIN-CONTAINING PROTEIN"/>
    <property type="match status" value="1"/>
</dbReference>
<organism evidence="2 3">
    <name type="scientific">Vanilla planifolia</name>
    <name type="common">Vanilla</name>
    <dbReference type="NCBI Taxonomy" id="51239"/>
    <lineage>
        <taxon>Eukaryota</taxon>
        <taxon>Viridiplantae</taxon>
        <taxon>Streptophyta</taxon>
        <taxon>Embryophyta</taxon>
        <taxon>Tracheophyta</taxon>
        <taxon>Spermatophyta</taxon>
        <taxon>Magnoliopsida</taxon>
        <taxon>Liliopsida</taxon>
        <taxon>Asparagales</taxon>
        <taxon>Orchidaceae</taxon>
        <taxon>Vanilloideae</taxon>
        <taxon>Vanilleae</taxon>
        <taxon>Vanilla</taxon>
    </lineage>
</organism>
<dbReference type="EMBL" id="JADCNL010000005">
    <property type="protein sequence ID" value="KAG0481188.1"/>
    <property type="molecule type" value="Genomic_DNA"/>
</dbReference>
<protein>
    <recommendedName>
        <fullName evidence="1">DOG1 domain-containing protein</fullName>
    </recommendedName>
</protein>
<sequence>MAAGPVTRVACENFAQFFETWLAEQKRDLQSLHSAASFPPPRTRDEASARDRRLRPLIASVLSSYEHYYTAKAASARRDVLPMFTPTWTSSTENLFLWIGGWRPSMAFQLLYSKCGVQIESGITELVGNLDANDLGDIDTDQLRRIDELHRRTVRLEREKSEEAAAAQEMVADSNMVGISHAITEMRGGDGEEMMEVEMKAKMEAMGKVLEKADGLRMETLKGLVAILRPIQAVHFLIAAAELHLRLHEYGMSKDAAAREAGTVVTAITSAGL</sequence>
<dbReference type="PANTHER" id="PTHR46354:SF4">
    <property type="entry name" value="PROTEIN DOG1-LIKE 3"/>
    <property type="match status" value="1"/>
</dbReference>
<reference evidence="2 3" key="1">
    <citation type="journal article" date="2020" name="Nat. Food">
        <title>A phased Vanilla planifolia genome enables genetic improvement of flavour and production.</title>
        <authorList>
            <person name="Hasing T."/>
            <person name="Tang H."/>
            <person name="Brym M."/>
            <person name="Khazi F."/>
            <person name="Huang T."/>
            <person name="Chambers A.H."/>
        </authorList>
    </citation>
    <scope>NUCLEOTIDE SEQUENCE [LARGE SCALE GENOMIC DNA]</scope>
    <source>
        <tissue evidence="2">Leaf</tissue>
    </source>
</reference>